<dbReference type="Gene3D" id="3.40.50.150">
    <property type="entry name" value="Vaccinia Virus protein VP39"/>
    <property type="match status" value="1"/>
</dbReference>
<evidence type="ECO:0000256" key="1">
    <source>
        <dbReference type="ARBA" id="ARBA00022603"/>
    </source>
</evidence>
<dbReference type="PROSITE" id="PS00092">
    <property type="entry name" value="N6_MTASE"/>
    <property type="match status" value="1"/>
</dbReference>
<keyword evidence="4" id="KW-1185">Reference proteome</keyword>
<evidence type="ECO:0000256" key="2">
    <source>
        <dbReference type="ARBA" id="ARBA00022679"/>
    </source>
</evidence>
<dbReference type="PANTHER" id="PTHR43542:SF1">
    <property type="entry name" value="METHYLTRANSFERASE"/>
    <property type="match status" value="1"/>
</dbReference>
<dbReference type="AlphaFoldDB" id="A0A3L8PHX7"/>
<dbReference type="GO" id="GO:0003676">
    <property type="term" value="F:nucleic acid binding"/>
    <property type="evidence" value="ECO:0007669"/>
    <property type="project" value="InterPro"/>
</dbReference>
<dbReference type="RefSeq" id="WP_121795317.1">
    <property type="nucleotide sequence ID" value="NZ_RDBF01000013.1"/>
</dbReference>
<dbReference type="EC" id="2.1.1.171" evidence="3"/>
<gene>
    <name evidence="3" type="primary">rsmD</name>
    <name evidence="3" type="ORF">D9V41_14615</name>
</gene>
<dbReference type="InterPro" id="IPR029063">
    <property type="entry name" value="SAM-dependent_MTases_sf"/>
</dbReference>
<proteinExistence type="predicted"/>
<keyword evidence="1 3" id="KW-0489">Methyltransferase</keyword>
<dbReference type="Proteomes" id="UP000282515">
    <property type="component" value="Unassembled WGS sequence"/>
</dbReference>
<dbReference type="SUPFAM" id="SSF53335">
    <property type="entry name" value="S-adenosyl-L-methionine-dependent methyltransferases"/>
    <property type="match status" value="1"/>
</dbReference>
<evidence type="ECO:0000313" key="4">
    <source>
        <dbReference type="Proteomes" id="UP000282515"/>
    </source>
</evidence>
<dbReference type="EMBL" id="RDBF01000013">
    <property type="protein sequence ID" value="RLV54821.1"/>
    <property type="molecule type" value="Genomic_DNA"/>
</dbReference>
<comment type="caution">
    <text evidence="3">The sequence shown here is derived from an EMBL/GenBank/DDBJ whole genome shotgun (WGS) entry which is preliminary data.</text>
</comment>
<dbReference type="GO" id="GO:0052913">
    <property type="term" value="F:16S rRNA (guanine(966)-N(2))-methyltransferase activity"/>
    <property type="evidence" value="ECO:0007669"/>
    <property type="project" value="UniProtKB-EC"/>
</dbReference>
<keyword evidence="2 3" id="KW-0808">Transferase</keyword>
<name>A0A3L8PHX7_9ACTN</name>
<sequence>MTRIIAGSWGGRRLATLSGATTRPTTDRVREALFASIASELGGWNGVRVLDLFAGSGALALESLSRGAEHADLVESNGKAAGVVSRNIRELGAHDARLHRTTAERFLAAAPAEPYHLVFLDPPYALETSALQKLVARLTIGDWRTDDSLLVVERSSRDPWSWPDGVDALRDKAYGETHLWYGR</sequence>
<dbReference type="NCBIfam" id="TIGR00095">
    <property type="entry name" value="16S rRNA (guanine(966)-N(2))-methyltransferase RsmD"/>
    <property type="match status" value="1"/>
</dbReference>
<dbReference type="Pfam" id="PF03602">
    <property type="entry name" value="Cons_hypoth95"/>
    <property type="match status" value="1"/>
</dbReference>
<evidence type="ECO:0000313" key="3">
    <source>
        <dbReference type="EMBL" id="RLV54821.1"/>
    </source>
</evidence>
<reference evidence="3 4" key="1">
    <citation type="submission" date="2018-10" db="EMBL/GenBank/DDBJ databases">
        <title>Aeromicrobium sp. 9W16Y-2 whole genome shotgun sequence.</title>
        <authorList>
            <person name="Li F."/>
        </authorList>
    </citation>
    <scope>NUCLEOTIDE SEQUENCE [LARGE SCALE GENOMIC DNA]</scope>
    <source>
        <strain evidence="3 4">9W16Y-2</strain>
    </source>
</reference>
<dbReference type="InterPro" id="IPR004398">
    <property type="entry name" value="RNA_MeTrfase_RsmD"/>
</dbReference>
<dbReference type="CDD" id="cd02440">
    <property type="entry name" value="AdoMet_MTases"/>
    <property type="match status" value="1"/>
</dbReference>
<dbReference type="PANTHER" id="PTHR43542">
    <property type="entry name" value="METHYLTRANSFERASE"/>
    <property type="match status" value="1"/>
</dbReference>
<dbReference type="PIRSF" id="PIRSF004553">
    <property type="entry name" value="CHP00095"/>
    <property type="match status" value="1"/>
</dbReference>
<organism evidence="3 4">
    <name type="scientific">Aeromicrobium phragmitis</name>
    <dbReference type="NCBI Taxonomy" id="2478914"/>
    <lineage>
        <taxon>Bacteria</taxon>
        <taxon>Bacillati</taxon>
        <taxon>Actinomycetota</taxon>
        <taxon>Actinomycetes</taxon>
        <taxon>Propionibacteriales</taxon>
        <taxon>Nocardioidaceae</taxon>
        <taxon>Aeromicrobium</taxon>
    </lineage>
</organism>
<dbReference type="OrthoDB" id="9803017at2"/>
<dbReference type="InterPro" id="IPR002052">
    <property type="entry name" value="DNA_methylase_N6_adenine_CS"/>
</dbReference>
<accession>A0A3L8PHX7</accession>
<protein>
    <submittedName>
        <fullName evidence="3">16S rRNA (Guanine(966)-N(2))-methyltransferase RsmD</fullName>
        <ecNumber evidence="3">2.1.1.171</ecNumber>
    </submittedName>
</protein>